<keyword evidence="1" id="KW-0812">Transmembrane</keyword>
<evidence type="ECO:0000313" key="3">
    <source>
        <dbReference type="EMBL" id="KDR40436.1"/>
    </source>
</evidence>
<dbReference type="Proteomes" id="UP000027466">
    <property type="component" value="Unassembled WGS sequence"/>
</dbReference>
<feature type="transmembrane region" description="Helical" evidence="1">
    <location>
        <begin position="12"/>
        <end position="33"/>
    </location>
</feature>
<evidence type="ECO:0000256" key="1">
    <source>
        <dbReference type="SAM" id="Phobius"/>
    </source>
</evidence>
<dbReference type="CDD" id="cd06259">
    <property type="entry name" value="YdcF-like"/>
    <property type="match status" value="1"/>
</dbReference>
<dbReference type="InterPro" id="IPR014729">
    <property type="entry name" value="Rossmann-like_a/b/a_fold"/>
</dbReference>
<dbReference type="InterPro" id="IPR051599">
    <property type="entry name" value="Cell_Envelope_Assoc"/>
</dbReference>
<dbReference type="RefSeq" id="WP_051672729.1">
    <property type="nucleotide sequence ID" value="NZ_CADFFX010000010.1"/>
</dbReference>
<dbReference type="AlphaFoldDB" id="A0A069PT12"/>
<dbReference type="Pfam" id="PF02698">
    <property type="entry name" value="DUF218"/>
    <property type="match status" value="1"/>
</dbReference>
<organism evidence="3 4">
    <name type="scientific">Caballeronia glathei</name>
    <dbReference type="NCBI Taxonomy" id="60547"/>
    <lineage>
        <taxon>Bacteria</taxon>
        <taxon>Pseudomonadati</taxon>
        <taxon>Pseudomonadota</taxon>
        <taxon>Betaproteobacteria</taxon>
        <taxon>Burkholderiales</taxon>
        <taxon>Burkholderiaceae</taxon>
        <taxon>Caballeronia</taxon>
    </lineage>
</organism>
<feature type="domain" description="DUF218" evidence="2">
    <location>
        <begin position="50"/>
        <end position="212"/>
    </location>
</feature>
<keyword evidence="1" id="KW-0472">Membrane</keyword>
<keyword evidence="1" id="KW-1133">Transmembrane helix</keyword>
<accession>A0A069PT12</accession>
<proteinExistence type="predicted"/>
<dbReference type="PANTHER" id="PTHR30336">
    <property type="entry name" value="INNER MEMBRANE PROTEIN, PROBABLE PERMEASE"/>
    <property type="match status" value="1"/>
</dbReference>
<dbReference type="PANTHER" id="PTHR30336:SF4">
    <property type="entry name" value="ENVELOPE BIOGENESIS FACTOR ELYC"/>
    <property type="match status" value="1"/>
</dbReference>
<protein>
    <recommendedName>
        <fullName evidence="2">DUF218 domain-containing protein</fullName>
    </recommendedName>
</protein>
<dbReference type="GO" id="GO:0000270">
    <property type="term" value="P:peptidoglycan metabolic process"/>
    <property type="evidence" value="ECO:0007669"/>
    <property type="project" value="TreeGrafter"/>
</dbReference>
<dbReference type="GO" id="GO:0005886">
    <property type="term" value="C:plasma membrane"/>
    <property type="evidence" value="ECO:0007669"/>
    <property type="project" value="TreeGrafter"/>
</dbReference>
<keyword evidence="4" id="KW-1185">Reference proteome</keyword>
<reference evidence="3 4" key="1">
    <citation type="submission" date="2014-03" db="EMBL/GenBank/DDBJ databases">
        <title>Draft Genome Sequences of Four Burkholderia Strains.</title>
        <authorList>
            <person name="Liu X.Y."/>
            <person name="Li C.X."/>
            <person name="Xu J.H."/>
        </authorList>
    </citation>
    <scope>NUCLEOTIDE SEQUENCE [LARGE SCALE GENOMIC DNA]</scope>
    <source>
        <strain evidence="3 4">DSM 50014</strain>
    </source>
</reference>
<comment type="caution">
    <text evidence="3">The sequence shown here is derived from an EMBL/GenBank/DDBJ whole genome shotgun (WGS) entry which is preliminary data.</text>
</comment>
<gene>
    <name evidence="3" type="ORF">BG61_25495</name>
</gene>
<name>A0A069PT12_9BURK</name>
<dbReference type="GO" id="GO:0043164">
    <property type="term" value="P:Gram-negative-bacterium-type cell wall biogenesis"/>
    <property type="evidence" value="ECO:0007669"/>
    <property type="project" value="TreeGrafter"/>
</dbReference>
<dbReference type="STRING" id="60547.GCA_000751215_03826"/>
<sequence>MRTFLASRRLYWIIAGGIVIGVWLAGSGVWNIGQRAGQPDPLPAMGARTAIVLLSAGTDPAGSGSALVPTSSAMYRIEKTVDVYDACKHGQHSCTVIVSGGDPDRQGAADAEIYRPVLLSRGVAPRDLVLESYSRNTYENAKFTSPLLKEGQFDSVVLVTSAYHMRRAQLNFDRFGIHTIAAPAHADSARPSLVPLRRNFAVAFHALHELAGIAQFWVYRWIGIF</sequence>
<dbReference type="EMBL" id="JFHC01000040">
    <property type="protein sequence ID" value="KDR40436.1"/>
    <property type="molecule type" value="Genomic_DNA"/>
</dbReference>
<evidence type="ECO:0000259" key="2">
    <source>
        <dbReference type="Pfam" id="PF02698"/>
    </source>
</evidence>
<evidence type="ECO:0000313" key="4">
    <source>
        <dbReference type="Proteomes" id="UP000027466"/>
    </source>
</evidence>
<dbReference type="Gene3D" id="3.40.50.620">
    <property type="entry name" value="HUPs"/>
    <property type="match status" value="1"/>
</dbReference>
<dbReference type="InterPro" id="IPR003848">
    <property type="entry name" value="DUF218"/>
</dbReference>